<feature type="transmembrane region" description="Helical" evidence="6">
    <location>
        <begin position="140"/>
        <end position="158"/>
    </location>
</feature>
<dbReference type="InterPro" id="IPR001727">
    <property type="entry name" value="GDT1-like"/>
</dbReference>
<organism evidence="7 8">
    <name type="scientific">Klebsormidium nitens</name>
    <name type="common">Green alga</name>
    <name type="synonym">Ulothrix nitens</name>
    <dbReference type="NCBI Taxonomy" id="105231"/>
    <lineage>
        <taxon>Eukaryota</taxon>
        <taxon>Viridiplantae</taxon>
        <taxon>Streptophyta</taxon>
        <taxon>Klebsormidiophyceae</taxon>
        <taxon>Klebsormidiales</taxon>
        <taxon>Klebsormidiaceae</taxon>
        <taxon>Klebsormidium</taxon>
    </lineage>
</organism>
<dbReference type="AlphaFoldDB" id="A0A1Y1IFM9"/>
<evidence type="ECO:0000256" key="6">
    <source>
        <dbReference type="RuleBase" id="RU365102"/>
    </source>
</evidence>
<feature type="transmembrane region" description="Helical" evidence="6">
    <location>
        <begin position="210"/>
        <end position="228"/>
    </location>
</feature>
<name>A0A1Y1IFM9_KLENI</name>
<dbReference type="OMA" id="ILGHAIC"/>
<evidence type="ECO:0000313" key="7">
    <source>
        <dbReference type="EMBL" id="GAQ87537.1"/>
    </source>
</evidence>
<keyword evidence="5 6" id="KW-0472">Membrane</keyword>
<evidence type="ECO:0000256" key="4">
    <source>
        <dbReference type="ARBA" id="ARBA00022989"/>
    </source>
</evidence>
<evidence type="ECO:0000256" key="2">
    <source>
        <dbReference type="ARBA" id="ARBA00009190"/>
    </source>
</evidence>
<dbReference type="EMBL" id="DF237308">
    <property type="protein sequence ID" value="GAQ87537.1"/>
    <property type="molecule type" value="Genomic_DNA"/>
</dbReference>
<dbReference type="PANTHER" id="PTHR12608">
    <property type="entry name" value="TRANSMEMBRANE PROTEIN HTP-1 RELATED"/>
    <property type="match status" value="1"/>
</dbReference>
<dbReference type="Pfam" id="PF01169">
    <property type="entry name" value="GDT1"/>
    <property type="match status" value="2"/>
</dbReference>
<dbReference type="GO" id="GO:0071421">
    <property type="term" value="P:manganese ion transmembrane transport"/>
    <property type="evidence" value="ECO:0000318"/>
    <property type="project" value="GO_Central"/>
</dbReference>
<evidence type="ECO:0000256" key="3">
    <source>
        <dbReference type="ARBA" id="ARBA00022692"/>
    </source>
</evidence>
<dbReference type="GO" id="GO:0070588">
    <property type="term" value="P:calcium ion transmembrane transport"/>
    <property type="evidence" value="ECO:0000318"/>
    <property type="project" value="GO_Central"/>
</dbReference>
<sequence>MDALLSTEGFLEGFGKATSMIIFSEIGDKTFFIAALMGMAHPFHIIFLGCGGALWIMTLLSVALGWAAPTLIPADVTHYLATVLFFGFGLKSLYDAFTGEGESGELAEVEELVGGNSKAVKIGKENGEEKSKEKPLLRSMFWFLSPVFLKAFSLTFFGEWGDRSQIATIGLAAQDSPLGVAAGGCLGHALCTGAAILGGRHLASRISEKMVGICGGMLFLAFGVHELLQGVETTK</sequence>
<evidence type="ECO:0000313" key="8">
    <source>
        <dbReference type="Proteomes" id="UP000054558"/>
    </source>
</evidence>
<keyword evidence="4 6" id="KW-1133">Transmembrane helix</keyword>
<proteinExistence type="inferred from homology"/>
<dbReference type="PANTHER" id="PTHR12608:SF1">
    <property type="entry name" value="TRANSMEMBRANE PROTEIN 165"/>
    <property type="match status" value="1"/>
</dbReference>
<keyword evidence="3 6" id="KW-0812">Transmembrane</keyword>
<dbReference type="GO" id="GO:0015085">
    <property type="term" value="F:calcium ion transmembrane transporter activity"/>
    <property type="evidence" value="ECO:0000318"/>
    <property type="project" value="GO_Central"/>
</dbReference>
<dbReference type="PROSITE" id="PS01214">
    <property type="entry name" value="UPF0016"/>
    <property type="match status" value="1"/>
</dbReference>
<dbReference type="GO" id="GO:0032468">
    <property type="term" value="P:Golgi calcium ion homeostasis"/>
    <property type="evidence" value="ECO:0000318"/>
    <property type="project" value="GO_Central"/>
</dbReference>
<gene>
    <name evidence="7" type="ORF">KFL_003590110</name>
</gene>
<protein>
    <recommendedName>
        <fullName evidence="6">GDT1 family protein</fullName>
    </recommendedName>
</protein>
<evidence type="ECO:0000256" key="5">
    <source>
        <dbReference type="ARBA" id="ARBA00023136"/>
    </source>
</evidence>
<comment type="subcellular location">
    <subcellularLocation>
        <location evidence="1 6">Membrane</location>
        <topology evidence="1 6">Multi-pass membrane protein</topology>
    </subcellularLocation>
</comment>
<dbReference type="GO" id="GO:0016020">
    <property type="term" value="C:membrane"/>
    <property type="evidence" value="ECO:0007669"/>
    <property type="project" value="UniProtKB-SubCell"/>
</dbReference>
<dbReference type="GO" id="GO:0005794">
    <property type="term" value="C:Golgi apparatus"/>
    <property type="evidence" value="ECO:0000318"/>
    <property type="project" value="GO_Central"/>
</dbReference>
<keyword evidence="8" id="KW-1185">Reference proteome</keyword>
<feature type="transmembrane region" description="Helical" evidence="6">
    <location>
        <begin position="178"/>
        <end position="198"/>
    </location>
</feature>
<dbReference type="Proteomes" id="UP000054558">
    <property type="component" value="Unassembled WGS sequence"/>
</dbReference>
<accession>A0A1Y1IFM9</accession>
<comment type="caution">
    <text evidence="6">Lacks conserved residue(s) required for the propagation of feature annotation.</text>
</comment>
<dbReference type="OrthoDB" id="442680at2759"/>
<comment type="similarity">
    <text evidence="2 6">Belongs to the GDT1 family.</text>
</comment>
<dbReference type="InterPro" id="IPR049555">
    <property type="entry name" value="GDT1-like_CS"/>
</dbReference>
<evidence type="ECO:0000256" key="1">
    <source>
        <dbReference type="ARBA" id="ARBA00004141"/>
    </source>
</evidence>
<dbReference type="GO" id="GO:0032472">
    <property type="term" value="P:Golgi calcium ion transport"/>
    <property type="evidence" value="ECO:0000318"/>
    <property type="project" value="GO_Central"/>
</dbReference>
<reference evidence="7 8" key="1">
    <citation type="journal article" date="2014" name="Nat. Commun.">
        <title>Klebsormidium flaccidum genome reveals primary factors for plant terrestrial adaptation.</title>
        <authorList>
            <person name="Hori K."/>
            <person name="Maruyama F."/>
            <person name="Fujisawa T."/>
            <person name="Togashi T."/>
            <person name="Yamamoto N."/>
            <person name="Seo M."/>
            <person name="Sato S."/>
            <person name="Yamada T."/>
            <person name="Mori H."/>
            <person name="Tajima N."/>
            <person name="Moriyama T."/>
            <person name="Ikeuchi M."/>
            <person name="Watanabe M."/>
            <person name="Wada H."/>
            <person name="Kobayashi K."/>
            <person name="Saito M."/>
            <person name="Masuda T."/>
            <person name="Sasaki-Sekimoto Y."/>
            <person name="Mashiguchi K."/>
            <person name="Awai K."/>
            <person name="Shimojima M."/>
            <person name="Masuda S."/>
            <person name="Iwai M."/>
            <person name="Nobusawa T."/>
            <person name="Narise T."/>
            <person name="Kondo S."/>
            <person name="Saito H."/>
            <person name="Sato R."/>
            <person name="Murakawa M."/>
            <person name="Ihara Y."/>
            <person name="Oshima-Yamada Y."/>
            <person name="Ohtaka K."/>
            <person name="Satoh M."/>
            <person name="Sonobe K."/>
            <person name="Ishii M."/>
            <person name="Ohtani R."/>
            <person name="Kanamori-Sato M."/>
            <person name="Honoki R."/>
            <person name="Miyazaki D."/>
            <person name="Mochizuki H."/>
            <person name="Umetsu J."/>
            <person name="Higashi K."/>
            <person name="Shibata D."/>
            <person name="Kamiya Y."/>
            <person name="Sato N."/>
            <person name="Nakamura Y."/>
            <person name="Tabata S."/>
            <person name="Ida S."/>
            <person name="Kurokawa K."/>
            <person name="Ohta H."/>
        </authorList>
    </citation>
    <scope>NUCLEOTIDE SEQUENCE [LARGE SCALE GENOMIC DNA]</scope>
    <source>
        <strain evidence="7 8">NIES-2285</strain>
    </source>
</reference>
<dbReference type="GO" id="GO:0005384">
    <property type="term" value="F:manganese ion transmembrane transporter activity"/>
    <property type="evidence" value="ECO:0000318"/>
    <property type="project" value="GO_Central"/>
</dbReference>
<feature type="transmembrane region" description="Helical" evidence="6">
    <location>
        <begin position="45"/>
        <end position="64"/>
    </location>
</feature>